<dbReference type="GO" id="GO:0005886">
    <property type="term" value="C:plasma membrane"/>
    <property type="evidence" value="ECO:0007669"/>
    <property type="project" value="UniProtKB-SubCell"/>
</dbReference>
<evidence type="ECO:0000259" key="10">
    <source>
        <dbReference type="Pfam" id="PF05957"/>
    </source>
</evidence>
<dbReference type="PANTHER" id="PTHR35893">
    <property type="entry name" value="INNER MEMBRANE PROTEIN-RELATED"/>
    <property type="match status" value="1"/>
</dbReference>
<comment type="similarity">
    <text evidence="2">Belongs to the ElaB/YgaM/YqjD family.</text>
</comment>
<accession>A0A1P8K263</accession>
<evidence type="ECO:0000256" key="9">
    <source>
        <dbReference type="SAM" id="Phobius"/>
    </source>
</evidence>
<keyword evidence="7 9" id="KW-0472">Membrane</keyword>
<dbReference type="AlphaFoldDB" id="A0A1P8K263"/>
<dbReference type="STRING" id="1842727.RD110_25220"/>
<gene>
    <name evidence="12" type="ORF">RD110_25220</name>
</gene>
<feature type="transmembrane region" description="Helical" evidence="9">
    <location>
        <begin position="83"/>
        <end position="101"/>
    </location>
</feature>
<evidence type="ECO:0000256" key="3">
    <source>
        <dbReference type="ARBA" id="ARBA00022475"/>
    </source>
</evidence>
<organism evidence="12 13">
    <name type="scientific">Rhodoferax koreensis</name>
    <dbReference type="NCBI Taxonomy" id="1842727"/>
    <lineage>
        <taxon>Bacteria</taxon>
        <taxon>Pseudomonadati</taxon>
        <taxon>Pseudomonadota</taxon>
        <taxon>Betaproteobacteria</taxon>
        <taxon>Burkholderiales</taxon>
        <taxon>Comamonadaceae</taxon>
        <taxon>Rhodoferax</taxon>
    </lineage>
</organism>
<feature type="domain" description="DUF883" evidence="10">
    <location>
        <begin position="10"/>
        <end position="60"/>
    </location>
</feature>
<keyword evidence="8" id="KW-0175">Coiled coil</keyword>
<evidence type="ECO:0000256" key="6">
    <source>
        <dbReference type="ARBA" id="ARBA00022989"/>
    </source>
</evidence>
<feature type="coiled-coil region" evidence="8">
    <location>
        <begin position="6"/>
        <end position="62"/>
    </location>
</feature>
<keyword evidence="4" id="KW-0997">Cell inner membrane</keyword>
<evidence type="ECO:0000259" key="11">
    <source>
        <dbReference type="Pfam" id="PF19029"/>
    </source>
</evidence>
<dbReference type="InterPro" id="IPR010279">
    <property type="entry name" value="YqjD/ElaB"/>
</dbReference>
<keyword evidence="5 9" id="KW-0812">Transmembrane</keyword>
<evidence type="ECO:0000313" key="12">
    <source>
        <dbReference type="EMBL" id="APW40098.1"/>
    </source>
</evidence>
<keyword evidence="13" id="KW-1185">Reference proteome</keyword>
<keyword evidence="6 9" id="KW-1133">Transmembrane helix</keyword>
<evidence type="ECO:0000256" key="2">
    <source>
        <dbReference type="ARBA" id="ARBA00010423"/>
    </source>
</evidence>
<dbReference type="Pfam" id="PF05957">
    <property type="entry name" value="DUF883"/>
    <property type="match status" value="1"/>
</dbReference>
<dbReference type="Proteomes" id="UP000186609">
    <property type="component" value="Chromosome"/>
</dbReference>
<dbReference type="OrthoDB" id="9181874at2"/>
<feature type="domain" description="DUF883" evidence="11">
    <location>
        <begin position="74"/>
        <end position="101"/>
    </location>
</feature>
<protein>
    <recommendedName>
        <fullName evidence="14">DUF883 domain-containing protein</fullName>
    </recommendedName>
</protein>
<evidence type="ECO:0000256" key="7">
    <source>
        <dbReference type="ARBA" id="ARBA00023136"/>
    </source>
</evidence>
<evidence type="ECO:0000313" key="13">
    <source>
        <dbReference type="Proteomes" id="UP000186609"/>
    </source>
</evidence>
<evidence type="ECO:0000256" key="8">
    <source>
        <dbReference type="SAM" id="Coils"/>
    </source>
</evidence>
<dbReference type="Pfam" id="PF19029">
    <property type="entry name" value="DUF883_C"/>
    <property type="match status" value="1"/>
</dbReference>
<proteinExistence type="inferred from homology"/>
<dbReference type="PANTHER" id="PTHR35893:SF3">
    <property type="entry name" value="INNER MEMBRANE PROTEIN"/>
    <property type="match status" value="1"/>
</dbReference>
<evidence type="ECO:0000256" key="5">
    <source>
        <dbReference type="ARBA" id="ARBA00022692"/>
    </source>
</evidence>
<dbReference type="InterPro" id="IPR043604">
    <property type="entry name" value="DUF883_N"/>
</dbReference>
<sequence length="105" mass="11204">MARTSIESQEQLVDEIKATISDAEDMLSATADQAGEKVTKLRARVQARLLDAKARLIEAEELLIAKTKAAAKATDVYVHESPWTAIGVGCAVGVVVGLLIGSNRR</sequence>
<dbReference type="EMBL" id="CP019236">
    <property type="protein sequence ID" value="APW40098.1"/>
    <property type="molecule type" value="Genomic_DNA"/>
</dbReference>
<dbReference type="GO" id="GO:0043022">
    <property type="term" value="F:ribosome binding"/>
    <property type="evidence" value="ECO:0007669"/>
    <property type="project" value="InterPro"/>
</dbReference>
<evidence type="ECO:0000256" key="1">
    <source>
        <dbReference type="ARBA" id="ARBA00004377"/>
    </source>
</evidence>
<dbReference type="InterPro" id="IPR043605">
    <property type="entry name" value="DUF883_C"/>
</dbReference>
<evidence type="ECO:0008006" key="14">
    <source>
        <dbReference type="Google" id="ProtNLM"/>
    </source>
</evidence>
<dbReference type="KEGG" id="rhy:RD110_25220"/>
<evidence type="ECO:0000256" key="4">
    <source>
        <dbReference type="ARBA" id="ARBA00022519"/>
    </source>
</evidence>
<dbReference type="RefSeq" id="WP_076203367.1">
    <property type="nucleotide sequence ID" value="NZ_CP019236.1"/>
</dbReference>
<name>A0A1P8K263_9BURK</name>
<comment type="subcellular location">
    <subcellularLocation>
        <location evidence="1">Cell inner membrane</location>
        <topology evidence="1">Single-pass membrane protein</topology>
    </subcellularLocation>
</comment>
<keyword evidence="3" id="KW-1003">Cell membrane</keyword>
<reference evidence="12 13" key="1">
    <citation type="submission" date="2017-01" db="EMBL/GenBank/DDBJ databases">
        <authorList>
            <person name="Mah S.A."/>
            <person name="Swanson W.J."/>
            <person name="Moy G.W."/>
            <person name="Vacquier V.D."/>
        </authorList>
    </citation>
    <scope>NUCLEOTIDE SEQUENCE [LARGE SCALE GENOMIC DNA]</scope>
    <source>
        <strain evidence="12 13">DCY110</strain>
    </source>
</reference>